<gene>
    <name evidence="3" type="ORF">SAMN02745775_1011035</name>
</gene>
<proteinExistence type="predicted"/>
<dbReference type="PANTHER" id="PTHR43283:SF7">
    <property type="entry name" value="BETA-LACTAMASE-RELATED DOMAIN-CONTAINING PROTEIN"/>
    <property type="match status" value="1"/>
</dbReference>
<dbReference type="PANTHER" id="PTHR43283">
    <property type="entry name" value="BETA-LACTAMASE-RELATED"/>
    <property type="match status" value="1"/>
</dbReference>
<organism evidence="3 4">
    <name type="scientific">Falsiroseomonas stagni DSM 19981</name>
    <dbReference type="NCBI Taxonomy" id="1123062"/>
    <lineage>
        <taxon>Bacteria</taxon>
        <taxon>Pseudomonadati</taxon>
        <taxon>Pseudomonadota</taxon>
        <taxon>Alphaproteobacteria</taxon>
        <taxon>Acetobacterales</taxon>
        <taxon>Roseomonadaceae</taxon>
        <taxon>Falsiroseomonas</taxon>
    </lineage>
</organism>
<evidence type="ECO:0000259" key="2">
    <source>
        <dbReference type="Pfam" id="PF00144"/>
    </source>
</evidence>
<dbReference type="SUPFAM" id="SSF56601">
    <property type="entry name" value="beta-lactamase/transpeptidase-like"/>
    <property type="match status" value="1"/>
</dbReference>
<dbReference type="InterPro" id="IPR012338">
    <property type="entry name" value="Beta-lactam/transpept-like"/>
</dbReference>
<dbReference type="STRING" id="1123062.SAMN02745775_1011035"/>
<protein>
    <submittedName>
        <fullName evidence="3">CubicO group peptidase, beta-lactamase class C family</fullName>
    </submittedName>
</protein>
<keyword evidence="4" id="KW-1185">Reference proteome</keyword>
<dbReference type="InterPro" id="IPR001466">
    <property type="entry name" value="Beta-lactam-related"/>
</dbReference>
<dbReference type="Gene3D" id="3.40.710.10">
    <property type="entry name" value="DD-peptidase/beta-lactamase superfamily"/>
    <property type="match status" value="1"/>
</dbReference>
<name>A0A1I3Y7F5_9PROT</name>
<dbReference type="EMBL" id="FOSQ01000001">
    <property type="protein sequence ID" value="SFK27702.1"/>
    <property type="molecule type" value="Genomic_DNA"/>
</dbReference>
<dbReference type="InterPro" id="IPR050789">
    <property type="entry name" value="Diverse_Enzym_Activities"/>
</dbReference>
<feature type="signal peptide" evidence="1">
    <location>
        <begin position="1"/>
        <end position="24"/>
    </location>
</feature>
<sequence length="368" mass="39413">MIGRRRAIAAAMLPVIAATPGASAFAPGVPAESGFPADLAERLEAGFRSGLLRPLHGVVLARDGRILLERYAPGPDQVWGRPVGDVDFGPDTLHDLRSVTKSVTALLYGIALARGQVPIPDAPLHAAFPEFPDLAADPARAGITVRHALTMTLGLRWDESLPYTDPRNSEIAMEQAPDRLRFILEQPVVAPPGARWTYGGNATTLLGALITRGTGRSLPDFAREALFAPLGITRFEWHARGPGAESAASGLRLTLRDLAKIGELLRTGGSWDGRPVVPRDWLAATATPAIGIEDGLRYGLHWYLGAHRAGGAAHPWIGAFGNGGQRLWSLPAAGLTLAIFSGDYDQPEAWMTPTRIWREIVLANLRLG</sequence>
<feature type="chain" id="PRO_5011693376" evidence="1">
    <location>
        <begin position="25"/>
        <end position="368"/>
    </location>
</feature>
<evidence type="ECO:0000256" key="1">
    <source>
        <dbReference type="SAM" id="SignalP"/>
    </source>
</evidence>
<evidence type="ECO:0000313" key="3">
    <source>
        <dbReference type="EMBL" id="SFK27702.1"/>
    </source>
</evidence>
<feature type="domain" description="Beta-lactamase-related" evidence="2">
    <location>
        <begin position="58"/>
        <end position="341"/>
    </location>
</feature>
<evidence type="ECO:0000313" key="4">
    <source>
        <dbReference type="Proteomes" id="UP000199473"/>
    </source>
</evidence>
<accession>A0A1I3Y7F5</accession>
<reference evidence="3 4" key="1">
    <citation type="submission" date="2016-10" db="EMBL/GenBank/DDBJ databases">
        <authorList>
            <person name="de Groot N.N."/>
        </authorList>
    </citation>
    <scope>NUCLEOTIDE SEQUENCE [LARGE SCALE GENOMIC DNA]</scope>
    <source>
        <strain evidence="3 4">DSM 19981</strain>
    </source>
</reference>
<dbReference type="Pfam" id="PF00144">
    <property type="entry name" value="Beta-lactamase"/>
    <property type="match status" value="1"/>
</dbReference>
<dbReference type="RefSeq" id="WP_245761931.1">
    <property type="nucleotide sequence ID" value="NZ_FOSQ01000001.1"/>
</dbReference>
<dbReference type="AlphaFoldDB" id="A0A1I3Y7F5"/>
<dbReference type="Proteomes" id="UP000199473">
    <property type="component" value="Unassembled WGS sequence"/>
</dbReference>
<keyword evidence="1" id="KW-0732">Signal</keyword>